<dbReference type="Pfam" id="PF18317">
    <property type="entry name" value="SDH_C"/>
    <property type="match status" value="1"/>
</dbReference>
<dbReference type="HAMAP" id="MF_00222">
    <property type="entry name" value="Shikimate_DH_AroE"/>
    <property type="match status" value="1"/>
</dbReference>
<feature type="binding site" evidence="8">
    <location>
        <position position="62"/>
    </location>
    <ligand>
        <name>shikimate</name>
        <dbReference type="ChEBI" id="CHEBI:36208"/>
    </ligand>
</feature>
<evidence type="ECO:0000256" key="6">
    <source>
        <dbReference type="ARBA" id="ARBA00023141"/>
    </source>
</evidence>
<dbReference type="InterPro" id="IPR041121">
    <property type="entry name" value="SDH_C"/>
</dbReference>
<evidence type="ECO:0000256" key="4">
    <source>
        <dbReference type="ARBA" id="ARBA00022857"/>
    </source>
</evidence>
<keyword evidence="5 8" id="KW-0560">Oxidoreductase</keyword>
<proteinExistence type="inferred from homology"/>
<dbReference type="InterPro" id="IPR006151">
    <property type="entry name" value="Shikm_DH/Glu-tRNA_Rdtase"/>
</dbReference>
<keyword evidence="6 8" id="KW-0057">Aromatic amino acid biosynthesis</keyword>
<dbReference type="SUPFAM" id="SSF53223">
    <property type="entry name" value="Aminoacid dehydrogenase-like, N-terminal domain"/>
    <property type="match status" value="1"/>
</dbReference>
<dbReference type="PANTHER" id="PTHR21089">
    <property type="entry name" value="SHIKIMATE DEHYDROGENASE"/>
    <property type="match status" value="1"/>
</dbReference>
<keyword evidence="3 8" id="KW-0028">Amino-acid biosynthesis</keyword>
<feature type="domain" description="SDH C-terminal" evidence="11">
    <location>
        <begin position="244"/>
        <end position="274"/>
    </location>
</feature>
<dbReference type="InterPro" id="IPR046346">
    <property type="entry name" value="Aminoacid_DH-like_N_sf"/>
</dbReference>
<dbReference type="InterPro" id="IPR036291">
    <property type="entry name" value="NAD(P)-bd_dom_sf"/>
</dbReference>
<comment type="function">
    <text evidence="8">Involved in the biosynthesis of the chorismate, which leads to the biosynthesis of aromatic amino acids. Catalyzes the reversible NADPH linked reduction of 3-dehydroshikimate (DHSA) to yield shikimate (SA).</text>
</comment>
<dbReference type="SUPFAM" id="SSF51735">
    <property type="entry name" value="NAD(P)-binding Rossmann-fold domains"/>
    <property type="match status" value="1"/>
</dbReference>
<dbReference type="NCBIfam" id="NF001310">
    <property type="entry name" value="PRK00258.1-2"/>
    <property type="match status" value="1"/>
</dbReference>
<dbReference type="UniPathway" id="UPA00053">
    <property type="reaction ID" value="UER00087"/>
</dbReference>
<comment type="similarity">
    <text evidence="8">Belongs to the shikimate dehydrogenase family.</text>
</comment>
<dbReference type="GO" id="GO:0050661">
    <property type="term" value="F:NADP binding"/>
    <property type="evidence" value="ECO:0007669"/>
    <property type="project" value="InterPro"/>
</dbReference>
<dbReference type="Gene3D" id="3.40.50.720">
    <property type="entry name" value="NAD(P)-binding Rossmann-like Domain"/>
    <property type="match status" value="1"/>
</dbReference>
<dbReference type="RefSeq" id="WP_112159094.1">
    <property type="nucleotide sequence ID" value="NZ_QKRX01000006.1"/>
</dbReference>
<dbReference type="FunFam" id="3.40.50.720:FF:000104">
    <property type="entry name" value="Shikimate dehydrogenase (NADP(+))"/>
    <property type="match status" value="1"/>
</dbReference>
<feature type="binding site" evidence="8">
    <location>
        <position position="222"/>
    </location>
    <ligand>
        <name>shikimate</name>
        <dbReference type="ChEBI" id="CHEBI:36208"/>
    </ligand>
</feature>
<evidence type="ECO:0000256" key="5">
    <source>
        <dbReference type="ARBA" id="ARBA00023002"/>
    </source>
</evidence>
<keyword evidence="13" id="KW-1185">Reference proteome</keyword>
<comment type="pathway">
    <text evidence="1 8">Metabolic intermediate biosynthesis; chorismate biosynthesis; chorismate from D-erythrose 4-phosphate and phosphoenolpyruvate: step 4/7.</text>
</comment>
<comment type="caution">
    <text evidence="12">The sequence shown here is derived from an EMBL/GenBank/DDBJ whole genome shotgun (WGS) entry which is preliminary data.</text>
</comment>
<evidence type="ECO:0000259" key="10">
    <source>
        <dbReference type="Pfam" id="PF08501"/>
    </source>
</evidence>
<feature type="binding site" evidence="8">
    <location>
        <position position="102"/>
    </location>
    <ligand>
        <name>shikimate</name>
        <dbReference type="ChEBI" id="CHEBI:36208"/>
    </ligand>
</feature>
<name>A0A364NMA6_9GAMM</name>
<evidence type="ECO:0000256" key="7">
    <source>
        <dbReference type="ARBA" id="ARBA00049442"/>
    </source>
</evidence>
<dbReference type="Proteomes" id="UP000250744">
    <property type="component" value="Unassembled WGS sequence"/>
</dbReference>
<evidence type="ECO:0000259" key="11">
    <source>
        <dbReference type="Pfam" id="PF18317"/>
    </source>
</evidence>
<evidence type="ECO:0000256" key="3">
    <source>
        <dbReference type="ARBA" id="ARBA00022605"/>
    </source>
</evidence>
<evidence type="ECO:0000259" key="9">
    <source>
        <dbReference type="Pfam" id="PF01488"/>
    </source>
</evidence>
<evidence type="ECO:0000256" key="1">
    <source>
        <dbReference type="ARBA" id="ARBA00004871"/>
    </source>
</evidence>
<dbReference type="GO" id="GO:0009073">
    <property type="term" value="P:aromatic amino acid family biosynthetic process"/>
    <property type="evidence" value="ECO:0007669"/>
    <property type="project" value="UniProtKB-KW"/>
</dbReference>
<feature type="domain" description="Quinate/shikimate 5-dehydrogenase/glutamyl-tRNA reductase" evidence="9">
    <location>
        <begin position="116"/>
        <end position="198"/>
    </location>
</feature>
<dbReference type="Pfam" id="PF01488">
    <property type="entry name" value="Shikimate_DH"/>
    <property type="match status" value="1"/>
</dbReference>
<dbReference type="Pfam" id="PF08501">
    <property type="entry name" value="Shikimate_dh_N"/>
    <property type="match status" value="1"/>
</dbReference>
<feature type="binding site" evidence="8">
    <location>
        <position position="244"/>
    </location>
    <ligand>
        <name>NADP(+)</name>
        <dbReference type="ChEBI" id="CHEBI:58349"/>
    </ligand>
</feature>
<dbReference type="EC" id="1.1.1.25" evidence="2 8"/>
<organism evidence="12 13">
    <name type="scientific">Nitrincola tibetensis</name>
    <dbReference type="NCBI Taxonomy" id="2219697"/>
    <lineage>
        <taxon>Bacteria</taxon>
        <taxon>Pseudomonadati</taxon>
        <taxon>Pseudomonadota</taxon>
        <taxon>Gammaproteobacteria</taxon>
        <taxon>Oceanospirillales</taxon>
        <taxon>Oceanospirillaceae</taxon>
        <taxon>Nitrincola</taxon>
    </lineage>
</organism>
<dbReference type="GO" id="GO:0008652">
    <property type="term" value="P:amino acid biosynthetic process"/>
    <property type="evidence" value="ECO:0007669"/>
    <property type="project" value="UniProtKB-KW"/>
</dbReference>
<accession>A0A364NMA6</accession>
<dbReference type="EMBL" id="QKRX01000006">
    <property type="protein sequence ID" value="RAU18007.1"/>
    <property type="molecule type" value="Genomic_DNA"/>
</dbReference>
<dbReference type="PANTHER" id="PTHR21089:SF1">
    <property type="entry name" value="BIFUNCTIONAL 3-DEHYDROQUINATE DEHYDRATASE_SHIKIMATE DEHYDROGENASE, CHLOROPLASTIC"/>
    <property type="match status" value="1"/>
</dbReference>
<evidence type="ECO:0000313" key="13">
    <source>
        <dbReference type="Proteomes" id="UP000250744"/>
    </source>
</evidence>
<feature type="domain" description="Shikimate dehydrogenase substrate binding N-terminal" evidence="10">
    <location>
        <begin position="7"/>
        <end position="89"/>
    </location>
</feature>
<protein>
    <recommendedName>
        <fullName evidence="2 8">Shikimate dehydrogenase (NADP(+))</fullName>
        <shortName evidence="8">SDH</shortName>
        <ecNumber evidence="2 8">1.1.1.25</ecNumber>
    </recommendedName>
</protein>
<evidence type="ECO:0000256" key="2">
    <source>
        <dbReference type="ARBA" id="ARBA00012962"/>
    </source>
</evidence>
<evidence type="ECO:0000313" key="12">
    <source>
        <dbReference type="EMBL" id="RAU18007.1"/>
    </source>
</evidence>
<dbReference type="InterPro" id="IPR013708">
    <property type="entry name" value="Shikimate_DH-bd_N"/>
</dbReference>
<feature type="binding site" evidence="8">
    <location>
        <begin position="15"/>
        <end position="17"/>
    </location>
    <ligand>
        <name>shikimate</name>
        <dbReference type="ChEBI" id="CHEBI:36208"/>
    </ligand>
</feature>
<dbReference type="InterPro" id="IPR022893">
    <property type="entry name" value="Shikimate_DH_fam"/>
</dbReference>
<dbReference type="GO" id="GO:0019632">
    <property type="term" value="P:shikimate metabolic process"/>
    <property type="evidence" value="ECO:0007669"/>
    <property type="project" value="InterPro"/>
</dbReference>
<keyword evidence="4 8" id="KW-0521">NADP</keyword>
<feature type="active site" description="Proton acceptor" evidence="8">
    <location>
        <position position="66"/>
    </location>
</feature>
<evidence type="ECO:0000256" key="8">
    <source>
        <dbReference type="HAMAP-Rule" id="MF_00222"/>
    </source>
</evidence>
<gene>
    <name evidence="8" type="primary">aroE</name>
    <name evidence="12" type="ORF">DN062_09460</name>
</gene>
<sequence length="280" mass="30362">MIDQYAVFGNPISHSKSPIIHSLFAEQLKQRLEYTANLSDVDRFKQDIQHFFTEGGKGTNVTLPFKEMAWKMAEHLSEAAQLAGAANTLWMQDNILHADNTDGVGLVNDLLNNCGATLKGRHLLVLGAGGAVRGVIKPLLDSGCASIVIANRTFAKAKHLADMFSKLAEPGVIVAACEFSEISPTSHVDIVINGTSASIQGEVPPVPEGVVSAHTLCYDMMYSNTQTPFCRWARSQGAERVFDGLGMLVEQAAESFSIWRGVKPDTAPVIELLRQSLSHQ</sequence>
<comment type="subunit">
    <text evidence="8">Homodimer.</text>
</comment>
<dbReference type="AlphaFoldDB" id="A0A364NMA6"/>
<feature type="binding site" evidence="8">
    <location>
        <position position="78"/>
    </location>
    <ligand>
        <name>NADP(+)</name>
        <dbReference type="ChEBI" id="CHEBI:58349"/>
    </ligand>
</feature>
<dbReference type="FunFam" id="3.40.50.10860:FF:000006">
    <property type="entry name" value="Shikimate dehydrogenase (NADP(+))"/>
    <property type="match status" value="1"/>
</dbReference>
<feature type="binding site" evidence="8">
    <location>
        <position position="220"/>
    </location>
    <ligand>
        <name>NADP(+)</name>
        <dbReference type="ChEBI" id="CHEBI:58349"/>
    </ligand>
</feature>
<feature type="binding site" evidence="8">
    <location>
        <begin position="151"/>
        <end position="156"/>
    </location>
    <ligand>
        <name>NADP(+)</name>
        <dbReference type="ChEBI" id="CHEBI:58349"/>
    </ligand>
</feature>
<dbReference type="GO" id="GO:0009423">
    <property type="term" value="P:chorismate biosynthetic process"/>
    <property type="evidence" value="ECO:0007669"/>
    <property type="project" value="UniProtKB-UniRule"/>
</dbReference>
<dbReference type="NCBIfam" id="TIGR00507">
    <property type="entry name" value="aroE"/>
    <property type="match status" value="1"/>
</dbReference>
<reference evidence="12 13" key="1">
    <citation type="submission" date="2018-06" db="EMBL/GenBank/DDBJ databases">
        <title>Nitrincola tibetense sp. nov., isolated from Lake XuguoCo on Tibetan Plateau.</title>
        <authorList>
            <person name="Xing P."/>
        </authorList>
    </citation>
    <scope>NUCLEOTIDE SEQUENCE [LARGE SCALE GENOMIC DNA]</scope>
    <source>
        <strain evidence="13">xg18</strain>
    </source>
</reference>
<dbReference type="GO" id="GO:0004764">
    <property type="term" value="F:shikimate 3-dehydrogenase (NADP+) activity"/>
    <property type="evidence" value="ECO:0007669"/>
    <property type="project" value="UniProtKB-UniRule"/>
</dbReference>
<dbReference type="OrthoDB" id="9776868at2"/>
<feature type="binding site" evidence="8">
    <location>
        <position position="87"/>
    </location>
    <ligand>
        <name>shikimate</name>
        <dbReference type="ChEBI" id="CHEBI:36208"/>
    </ligand>
</feature>
<feature type="binding site" evidence="8">
    <location>
        <begin position="127"/>
        <end position="131"/>
    </location>
    <ligand>
        <name>NADP(+)</name>
        <dbReference type="ChEBI" id="CHEBI:58349"/>
    </ligand>
</feature>
<feature type="binding site" evidence="8">
    <location>
        <position position="251"/>
    </location>
    <ligand>
        <name>shikimate</name>
        <dbReference type="ChEBI" id="CHEBI:36208"/>
    </ligand>
</feature>
<dbReference type="CDD" id="cd01065">
    <property type="entry name" value="NAD_bind_Shikimate_DH"/>
    <property type="match status" value="1"/>
</dbReference>
<comment type="catalytic activity">
    <reaction evidence="7 8">
        <text>shikimate + NADP(+) = 3-dehydroshikimate + NADPH + H(+)</text>
        <dbReference type="Rhea" id="RHEA:17737"/>
        <dbReference type="ChEBI" id="CHEBI:15378"/>
        <dbReference type="ChEBI" id="CHEBI:16630"/>
        <dbReference type="ChEBI" id="CHEBI:36208"/>
        <dbReference type="ChEBI" id="CHEBI:57783"/>
        <dbReference type="ChEBI" id="CHEBI:58349"/>
        <dbReference type="EC" id="1.1.1.25"/>
    </reaction>
</comment>
<dbReference type="GO" id="GO:0005829">
    <property type="term" value="C:cytosol"/>
    <property type="evidence" value="ECO:0007669"/>
    <property type="project" value="TreeGrafter"/>
</dbReference>
<dbReference type="Gene3D" id="3.40.50.10860">
    <property type="entry name" value="Leucine Dehydrogenase, chain A, domain 1"/>
    <property type="match status" value="1"/>
</dbReference>
<dbReference type="InterPro" id="IPR011342">
    <property type="entry name" value="Shikimate_DH"/>
</dbReference>